<keyword evidence="1" id="KW-0812">Transmembrane</keyword>
<accession>A0A2C9CZH4</accession>
<evidence type="ECO:0000313" key="3">
    <source>
        <dbReference type="Proteomes" id="UP000223606"/>
    </source>
</evidence>
<name>A0A2C9CZH4_9HYPH</name>
<feature type="transmembrane region" description="Helical" evidence="1">
    <location>
        <begin position="31"/>
        <end position="52"/>
    </location>
</feature>
<dbReference type="Proteomes" id="UP000223606">
    <property type="component" value="Chromosome 1"/>
</dbReference>
<reference evidence="3" key="1">
    <citation type="submission" date="2017-09" db="EMBL/GenBank/DDBJ databases">
        <title>Genome sequence of Nannocystis excedens DSM 71.</title>
        <authorList>
            <person name="Blom J."/>
        </authorList>
    </citation>
    <scope>NUCLEOTIDE SEQUENCE [LARGE SCALE GENOMIC DNA]</scope>
    <source>
        <strain evidence="3">type strain: E19</strain>
    </source>
</reference>
<proteinExistence type="predicted"/>
<keyword evidence="1" id="KW-1133">Transmembrane helix</keyword>
<gene>
    <name evidence="2" type="ORF">HDIA_0026</name>
</gene>
<keyword evidence="3" id="KW-1185">Reference proteome</keyword>
<dbReference type="AlphaFoldDB" id="A0A2C9CZH4"/>
<organism evidence="2 3">
    <name type="scientific">Hartmannibacter diazotrophicus</name>
    <dbReference type="NCBI Taxonomy" id="1482074"/>
    <lineage>
        <taxon>Bacteria</taxon>
        <taxon>Pseudomonadati</taxon>
        <taxon>Pseudomonadota</taxon>
        <taxon>Alphaproteobacteria</taxon>
        <taxon>Hyphomicrobiales</taxon>
        <taxon>Pleomorphomonadaceae</taxon>
        <taxon>Hartmannibacter</taxon>
    </lineage>
</organism>
<evidence type="ECO:0000256" key="1">
    <source>
        <dbReference type="SAM" id="Phobius"/>
    </source>
</evidence>
<protein>
    <submittedName>
        <fullName evidence="2">Uncharacterized protein</fullName>
    </submittedName>
</protein>
<evidence type="ECO:0000313" key="2">
    <source>
        <dbReference type="EMBL" id="SON53567.1"/>
    </source>
</evidence>
<dbReference type="KEGG" id="hdi:HDIA_0026"/>
<dbReference type="RefSeq" id="WP_099553252.1">
    <property type="nucleotide sequence ID" value="NZ_LT960614.1"/>
</dbReference>
<sequence>MSLAEEKTDSRPYEKTLLATVWLLPLLARSMGSLTLLHITPVILAFMLAVLVRRPSATVA</sequence>
<keyword evidence="1" id="KW-0472">Membrane</keyword>
<dbReference type="EMBL" id="LT960614">
    <property type="protein sequence ID" value="SON53567.1"/>
    <property type="molecule type" value="Genomic_DNA"/>
</dbReference>